<evidence type="ECO:0000256" key="1">
    <source>
        <dbReference type="SAM" id="MobiDB-lite"/>
    </source>
</evidence>
<proteinExistence type="predicted"/>
<keyword evidence="3" id="KW-1185">Reference proteome</keyword>
<feature type="compositionally biased region" description="Basic residues" evidence="1">
    <location>
        <begin position="246"/>
        <end position="258"/>
    </location>
</feature>
<sequence>MLPTPTPAATPSPKVRRAPSPAPESKPSSSPSPTRQSNVRNDPNFTYNGRGAILHQPVNKIDVQKLDAAYFAKHDVANKFLESLENLTRKDFEHAAGIEDSRNGNTMTVPPRPPTPPTLTSASLVKKLGGNSKFGVLQARPSTAPNSIQRKSRRSGRPGSASNNGPHRALTKTKLVQPAAKQKGVEGVGTPRLGSTNASAASSANTSNSALAFETDSDRPDSASSVNRRVTFAADVVNYEREAKPSKKRKLPKRRKQGFPHPSRGIFVPPEWEIVDTAGPGTASCRRNQYLCFSQVWTHPAVRSIGDGNTALVIRKERFHRLMTDLETSHHLYNRLSQEDQDIYLIHSIFKRYVCALDLSLTDANLSQIEHLLETIGNSSRVLQRCLHSQMFSQDSPPLPEPTVIPISQAQSENPDLALLEYALMRITENRKSHVMDGMCIETVLVKLCLEMVGLVFAPNTTRLFKVVLACIPHSAQHALHLLRAMLNNRQTLCYIKWINNSPVQRDFRSIMKNFQLLDRYGCKAEVPEIEPPSWKQSDYFRGNRLRNVYTAPPAVKLTPRNMQSQ</sequence>
<feature type="compositionally biased region" description="Polar residues" evidence="1">
    <location>
        <begin position="140"/>
        <end position="149"/>
    </location>
</feature>
<feature type="region of interest" description="Disordered" evidence="1">
    <location>
        <begin position="134"/>
        <end position="226"/>
    </location>
</feature>
<name>A0ABP1PST7_9HEXA</name>
<comment type="caution">
    <text evidence="2">The sequence shown here is derived from an EMBL/GenBank/DDBJ whole genome shotgun (WGS) entry which is preliminary data.</text>
</comment>
<gene>
    <name evidence="2" type="ORF">ODALV1_LOCUS2387</name>
</gene>
<feature type="compositionally biased region" description="Low complexity" evidence="1">
    <location>
        <begin position="195"/>
        <end position="210"/>
    </location>
</feature>
<feature type="region of interest" description="Disordered" evidence="1">
    <location>
        <begin position="1"/>
        <end position="51"/>
    </location>
</feature>
<feature type="region of interest" description="Disordered" evidence="1">
    <location>
        <begin position="241"/>
        <end position="262"/>
    </location>
</feature>
<accession>A0ABP1PST7</accession>
<feature type="region of interest" description="Disordered" evidence="1">
    <location>
        <begin position="95"/>
        <end position="122"/>
    </location>
</feature>
<feature type="compositionally biased region" description="Polar residues" evidence="1">
    <location>
        <begin position="34"/>
        <end position="47"/>
    </location>
</feature>
<dbReference type="Proteomes" id="UP001642540">
    <property type="component" value="Unassembled WGS sequence"/>
</dbReference>
<evidence type="ECO:0000313" key="3">
    <source>
        <dbReference type="Proteomes" id="UP001642540"/>
    </source>
</evidence>
<protein>
    <submittedName>
        <fullName evidence="2">Uncharacterized protein</fullName>
    </submittedName>
</protein>
<feature type="compositionally biased region" description="Pro residues" evidence="1">
    <location>
        <begin position="1"/>
        <end position="10"/>
    </location>
</feature>
<dbReference type="EMBL" id="CAXLJM020000007">
    <property type="protein sequence ID" value="CAL8072900.1"/>
    <property type="molecule type" value="Genomic_DNA"/>
</dbReference>
<organism evidence="2 3">
    <name type="scientific">Orchesella dallaii</name>
    <dbReference type="NCBI Taxonomy" id="48710"/>
    <lineage>
        <taxon>Eukaryota</taxon>
        <taxon>Metazoa</taxon>
        <taxon>Ecdysozoa</taxon>
        <taxon>Arthropoda</taxon>
        <taxon>Hexapoda</taxon>
        <taxon>Collembola</taxon>
        <taxon>Entomobryomorpha</taxon>
        <taxon>Entomobryoidea</taxon>
        <taxon>Orchesellidae</taxon>
        <taxon>Orchesellinae</taxon>
        <taxon>Orchesella</taxon>
    </lineage>
</organism>
<reference evidence="2 3" key="1">
    <citation type="submission" date="2024-08" db="EMBL/GenBank/DDBJ databases">
        <authorList>
            <person name="Cucini C."/>
            <person name="Frati F."/>
        </authorList>
    </citation>
    <scope>NUCLEOTIDE SEQUENCE [LARGE SCALE GENOMIC DNA]</scope>
</reference>
<evidence type="ECO:0000313" key="2">
    <source>
        <dbReference type="EMBL" id="CAL8072900.1"/>
    </source>
</evidence>
<feature type="compositionally biased region" description="Low complexity" evidence="1">
    <location>
        <begin position="23"/>
        <end position="33"/>
    </location>
</feature>